<organism evidence="6 7">
    <name type="scientific">Leishmania major</name>
    <dbReference type="NCBI Taxonomy" id="5664"/>
    <lineage>
        <taxon>Eukaryota</taxon>
        <taxon>Discoba</taxon>
        <taxon>Euglenozoa</taxon>
        <taxon>Kinetoplastea</taxon>
        <taxon>Metakinetoplastina</taxon>
        <taxon>Trypanosomatida</taxon>
        <taxon>Trypanosomatidae</taxon>
        <taxon>Leishmaniinae</taxon>
        <taxon>Leishmania</taxon>
    </lineage>
</organism>
<dbReference type="InterPro" id="IPR006626">
    <property type="entry name" value="PbH1"/>
</dbReference>
<feature type="domain" description="Carbohydrate-binding/sugar hydrolysis" evidence="5">
    <location>
        <begin position="712"/>
        <end position="883"/>
    </location>
</feature>
<dbReference type="SMART" id="SM00710">
    <property type="entry name" value="PbH1"/>
    <property type="match status" value="37"/>
</dbReference>
<dbReference type="PANTHER" id="PTHR22990:SF32">
    <property type="entry name" value="RIGHT HANDED BETA HELIX DOMAIN-CONTAINING PROTEIN"/>
    <property type="match status" value="1"/>
</dbReference>
<protein>
    <recommendedName>
        <fullName evidence="5">Carbohydrate-binding/sugar hydrolysis domain-containing protein</fullName>
    </recommendedName>
</protein>
<dbReference type="GO" id="GO:0042981">
    <property type="term" value="P:regulation of apoptotic process"/>
    <property type="evidence" value="ECO:0000318"/>
    <property type="project" value="GO_Central"/>
</dbReference>
<evidence type="ECO:0000313" key="6">
    <source>
        <dbReference type="EMBL" id="CBZ12143.1"/>
    </source>
</evidence>
<dbReference type="Pfam" id="PF13229">
    <property type="entry name" value="Beta_helix"/>
    <property type="match status" value="5"/>
</dbReference>
<evidence type="ECO:0000313" key="7">
    <source>
        <dbReference type="Proteomes" id="UP000000542"/>
    </source>
</evidence>
<dbReference type="FunFam" id="2.160.20.10:FF:000182">
    <property type="entry name" value="Uncharacterized protein"/>
    <property type="match status" value="1"/>
</dbReference>
<feature type="region of interest" description="Disordered" evidence="4">
    <location>
        <begin position="2394"/>
        <end position="2416"/>
    </location>
</feature>
<dbReference type="eggNOG" id="KOG1777">
    <property type="taxonomic scope" value="Eukaryota"/>
</dbReference>
<dbReference type="VEuPathDB" id="TriTrypDB:LMJLV39_270013900"/>
<dbReference type="STRING" id="5664.E9AD59"/>
<dbReference type="InterPro" id="IPR006633">
    <property type="entry name" value="Carb-bd_sugar_hydrolysis-dom"/>
</dbReference>
<dbReference type="EMBL" id="FR796423">
    <property type="protein sequence ID" value="CBZ12143.1"/>
    <property type="molecule type" value="Genomic_DNA"/>
</dbReference>
<dbReference type="InParanoid" id="E9AD59"/>
<evidence type="ECO:0000256" key="2">
    <source>
        <dbReference type="ARBA" id="ARBA00022737"/>
    </source>
</evidence>
<keyword evidence="7" id="KW-1185">Reference proteome</keyword>
<evidence type="ECO:0000256" key="4">
    <source>
        <dbReference type="SAM" id="MobiDB-lite"/>
    </source>
</evidence>
<dbReference type="FunFam" id="2.160.20.10:FF:000131">
    <property type="entry name" value="Right_handed_beta_helix_region /Periplasmic_copper-binding_protein_(NosD)_-_putative"/>
    <property type="match status" value="1"/>
</dbReference>
<dbReference type="HOGENOM" id="CLU_226112_0_0_1"/>
<dbReference type="Gene3D" id="2.160.20.10">
    <property type="entry name" value="Single-stranded right-handed beta-helix, Pectin lyase-like"/>
    <property type="match status" value="6"/>
</dbReference>
<dbReference type="InterPro" id="IPR011050">
    <property type="entry name" value="Pectin_lyase_fold/virulence"/>
</dbReference>
<dbReference type="VEuPathDB" id="TriTrypDB:LMJSD75_270013900"/>
<reference evidence="6 7" key="2">
    <citation type="journal article" date="2011" name="Genome Res.">
        <title>Chromosome and gene copy number variation allow major structural change between species and strains of Leishmania.</title>
        <authorList>
            <person name="Rogers M.B."/>
            <person name="Hilley J.D."/>
            <person name="Dickens N.J."/>
            <person name="Wilkes J."/>
            <person name="Bates P.A."/>
            <person name="Depledge D.P."/>
            <person name="Harris D."/>
            <person name="Her Y."/>
            <person name="Herzyk P."/>
            <person name="Imamura H."/>
            <person name="Otto T.D."/>
            <person name="Sanders M."/>
            <person name="Seeger K."/>
            <person name="Dujardin J.C."/>
            <person name="Berriman M."/>
            <person name="Smith D.F."/>
            <person name="Hertz-Fowler C."/>
            <person name="Mottram J.C."/>
        </authorList>
    </citation>
    <scope>NUCLEOTIDE SEQUENCE [LARGE SCALE GENOMIC DNA]</scope>
    <source>
        <strain evidence="7">MHOM/IL/81/Friedlin</strain>
    </source>
</reference>
<evidence type="ECO:0000256" key="3">
    <source>
        <dbReference type="ARBA" id="ARBA00022786"/>
    </source>
</evidence>
<dbReference type="VEuPathDB" id="TriTrypDB:LmjF.27.0820"/>
<proteinExistence type="predicted"/>
<accession>E9AD59</accession>
<feature type="region of interest" description="Disordered" evidence="4">
    <location>
        <begin position="3221"/>
        <end position="3276"/>
    </location>
</feature>
<evidence type="ECO:0000256" key="1">
    <source>
        <dbReference type="ARBA" id="ARBA00004906"/>
    </source>
</evidence>
<keyword evidence="2" id="KW-0677">Repeat</keyword>
<dbReference type="SUPFAM" id="SSF51126">
    <property type="entry name" value="Pectin lyase-like"/>
    <property type="match status" value="9"/>
</dbReference>
<gene>
    <name evidence="6" type="ORF">LMJF_27_0820</name>
</gene>
<evidence type="ECO:0000259" key="5">
    <source>
        <dbReference type="SMART" id="SM00722"/>
    </source>
</evidence>
<dbReference type="OMA" id="CAAHPLI"/>
<dbReference type="FunFam" id="2.160.20.10:FF:000188">
    <property type="entry name" value="Uncharacterized protein"/>
    <property type="match status" value="1"/>
</dbReference>
<feature type="compositionally biased region" description="Low complexity" evidence="4">
    <location>
        <begin position="3246"/>
        <end position="3276"/>
    </location>
</feature>
<dbReference type="InterPro" id="IPR012334">
    <property type="entry name" value="Pectin_lyas_fold"/>
</dbReference>
<dbReference type="FunFam" id="2.160.20.10:FF:000089">
    <property type="entry name" value="Right_handed_beta_helix_region /Periplasmic_copper-binding_protein_(NosD)_-_putative"/>
    <property type="match status" value="1"/>
</dbReference>
<dbReference type="KEGG" id="lma:LMJF_27_0820"/>
<dbReference type="InterPro" id="IPR039448">
    <property type="entry name" value="Beta_helix"/>
</dbReference>
<dbReference type="VEuPathDB" id="TriTrypDB:LMJFC_270014400"/>
<feature type="domain" description="Carbohydrate-binding/sugar hydrolysis" evidence="5">
    <location>
        <begin position="1129"/>
        <end position="1246"/>
    </location>
</feature>
<dbReference type="SMART" id="SM00722">
    <property type="entry name" value="CASH"/>
    <property type="match status" value="3"/>
</dbReference>
<feature type="region of interest" description="Disordered" evidence="4">
    <location>
        <begin position="2844"/>
        <end position="2901"/>
    </location>
</feature>
<feature type="domain" description="Carbohydrate-binding/sugar hydrolysis" evidence="5">
    <location>
        <begin position="516"/>
        <end position="652"/>
    </location>
</feature>
<dbReference type="RefSeq" id="XP_003721888.1">
    <property type="nucleotide sequence ID" value="XM_003721840.1"/>
</dbReference>
<dbReference type="GO" id="GO:0006511">
    <property type="term" value="P:ubiquitin-dependent protein catabolic process"/>
    <property type="evidence" value="ECO:0000318"/>
    <property type="project" value="GO_Central"/>
</dbReference>
<sequence length="3276" mass="345576">MYEEAGYAVVQRYSRWQKKKVRTIIVNAHAKIVSGKSIAGAIALAKPFDRIELTGGEYHESVAVQMPLELVASEGEDPHIFSRLSTITIATSGIEVYMERIIVSSRSGSKLDAAVVAVAGNPILFRCHCSSLVIGGNAVAHVDECTVKESDSGVGIVVHESGGGIIKSSTIRNHRNVCFDIDTRGELAVTGCTIDNNTGGDAMSISGAVSSITRDSGSSSTSCSQVEVTHCHFSISHDASSGASGVVSMSSVGSACGIILAQGAAPTIASNEFIEGEIGVLIEGPGTAQLKGNVIRCQRRCGILTLVGESSGYAPNHQTLRITGDNVIDRCRVGIDAQCAISRASYIQQQNSATSMTGAGSGVRAPAEADLNVGAIGGNRSEPDRFLSDELPNPKRAFAWAPVQGSTSSPSSCDASCFLPSTSPTTPLVCIESKWCSLDKLRANLQQLVTMTLQANPTCLQPAFEICTSTASIVNEGLDATSANPFAAILNNMLGTQLSHRTDTPASQREVLRLRGNKGIDIVNTKFSNCDICAIRFGRQGYGVVEDCVFEDCGAYAIVVDCAAHPLITGCRFLRSRGASILVTNFANPLIIGNEVVSGKRDGIQLASMSRGLIIGNIIATHVGAGIRVDKYSQPLICANAISQNRHGGIAVAEGSKPTILLNKLSANLYAQVNCTEGADAFISHNHITASADAGIRIDSCSRCTVFSNTISFNGDGILVKLDADPYVQDNDITDNTRAGVRACNNALGVFVGNRIRKNTGPNVLLTEGASSVFRANRIEDSSQGGVVVCNEGHGFFERNTIATNAIANVLVAGAYSEPEFLRNVISSSRSGCGIVCGRSAGGSFLRNSIHGNYQCGVFILEGSNPTFRANNIAREAVGVLVSDGGKGSFTQNVIEDCYGSGVLAQRQADPVFSQNRVTGSQMSGLHIAPDSVGLFERNEVTRNDIGVQFGSSMDSAVIQIHSAYLADADTSNKDLSASLQRRASRTAQHRSNVFATNTDASVLHSIASASLQRSATVVRLPTSVVRGNIITANLRGGVLLDAFPNGTLEQNDIFQNNAYGVRGDVTYGAARALAMLTTTLGVTDRSSVIRPPSLQQQQQSSFEQLQTLMLIRANNIYGHDEANIFLDHFDGDKHETTITENTIHGAPYGVCVANNSTVHSMSKNEVHTCMDGFAFASGGHGCYTANHIRDCTYSGVYISDRAYPDFTDANRIENCGFSGVLVDVNGQGVFLNNTICHCATGVVVFCGPTTPFHVSYEEVIHARILSSAPTFTANTIEENELHGVLLLSVISGCPLRSPLLLSCSGAGGKSAGVPPADSSTDEPLHDAPVPYSCAVGGIATARGNRLCATFEKNIIRRNRMMGVYHDRFEHWDLSALEKTHAETKPSAGNPVKNAHGGYEVLLGTSQILDNDEHQRQRQLKQVSLIENIVTECSVGVGAGYGCHPYLQRNKIHHNTFFGLLLRFGSAVSAYANDICDNGLAGVYAAIGAKGYIAKGIIESNNGWCRPEASPHMPRSFDDCTFSKSFFTQAIVGTMEEKVRATAVTAGRTLRACCRAYEQMSRLAEVHVFTMTDALRYLAELVAASSGGLTLASGCAPSALFEGVEDASSSVKGTAALGRRWLGGVALADYADVSTADGGIGVWVQAGSRVTIQGNRIGKHQNSGVLITKGVLQHHSVLHKSFNMEEGRKGNKKLEMVASLPGRAKSMRTTASSTTVDIFAGQREAPPLACVEPGALFTTQMLYATGILAAVQVAASTTFESLDAEFASFLHHSLSLSSLNGLEAEEKRQRVDSLHHVHIADNVISSNRDGVHVEVFHCLQACTTPSAAAAAAASVSRIKPRSGAGANSMSDLTPHAPTEAHALPRFQRASSPKLSVAATSALGASSHDIDVMECAYSASDFTIVVEGNTVTQNRRYGVYAVHVANVHCERWLSGRGALNETIAAQYDSIRSKLVLGKEPTRVSVTLPFELHALQQKVGHALFRKNDLFRNQDMQVYVTSRYVALTQDGDRTLLQLDTTTPLSGSNYASQVLVGVPVMASLLQLPPPGLLLWDENKVRDAKSGVLLCGHLGPHSVRFQRNTFANIASDALCVQGHLACATVGKGNVFERNGVGLRLAQQQRIRLVTSPATALGHLRTRVFHNTFREAKDSSILLECVGEEAPLVYQNEFSGQTAGTVALYLQSERAGGAAVVQGNVFSENYIPVFLVGGSESGLESRLHASPVTLVENRFTCNYVGAIVCNGAAPILERNLFEKNARAGLEVVGSGTRPQLRHCIFREHRRNGDGGKLTMPYPTHGMLQLECRNFSLKLLPENARVLTATSQARLPAGLLIGPLTEPVVDACGFFNNDTGVDAVRDAASPAIALAGPKAHFKGCLFTQHQVCGVLVRGFHGAADGSGGGGRGVDGTGGGAAKETAEGRKWTDGAVDVSSALNMADTTVFEGCVFTDNTTANGGGDVVAMEDGCATFRENVFCGTVVGKTGGVACFTQNSFIALSDGNAATLAGVAHDLSPCSGAANSAAAAVVIQEGGRIVADQNTIVHRKVGVKCLPGAEGVATDNRIVQCVTGLVLAPFNRTGVNKNRVLDSVDCGAVAYGGRMEDNTIIKAPTGILVQHSSAYKGINAVPSHKRDALGFLCIGNRIVDCAKSGLLITTAGVFDGNSVSRCKSGIHIVSPLNGGPAGSCPVIKNCSVYDNGVGVCMEHESESAVRDNDIFDNETVGLLVAATATGTLQDNRISSPAEQGAAEMAVESSLTSFGNIIRNQFSPAFQRGTRASRAKDYQVAQANLDRELRDLDGTVEQAHHIMEAVSSGLWSLEQELVNMHSKSIASFTTVMAGPAGRALRVASARADTTTAAVGSDKKDDRPTPGNPSTSNAKSILGSGNSVTGAAASRKRSLGSVGRWTTGASSSRASAVSMGIRKQSKVGLSTKADAGGKATRSAASADPMKVLVHVFTSAATSSGADAVGQAITGVLAKAPLSKYNFISTISTSTSQLRRLLGGPQPMRPFLCVVVVDANFDHFSPSDHDALKQLYKSACVDRLTTHQGATEAAGRNSQEVSSLFYTVLPSSFCKKDEASPSGDGAMSMEAYAAPHHPFTYTASVEEVLDVLHDRISQDMNVSTASAANCLSRSITLQDVPVSVTESTVDNPPIDDDSRSRSASVSGGCSALTCESRRGSTLLTVEHVSALFSKLTPEALGLEPSKDARNMKRRKSSVVLSFQGEGDVGELDHTKRSGGGSVQYRRGSTASKAAGQGAPAGRRRSSVVGSKSGRRTSVASKKS</sequence>
<feature type="compositionally biased region" description="Gly residues" evidence="4">
    <location>
        <begin position="2394"/>
        <end position="2409"/>
    </location>
</feature>
<reference evidence="6 7" key="1">
    <citation type="journal article" date="2005" name="Science">
        <title>The genome of the kinetoplastid parasite, Leishmania major.</title>
        <authorList>
            <person name="Ivens A.C."/>
            <person name="Peacock C.S."/>
            <person name="Worthey E.A."/>
            <person name="Murphy L."/>
            <person name="Aggarwal G."/>
            <person name="Berriman M."/>
            <person name="Sisk E."/>
            <person name="Rajandream M.A."/>
            <person name="Adlem E."/>
            <person name="Aert R."/>
            <person name="Anupama A."/>
            <person name="Apostolou Z."/>
            <person name="Attipoe P."/>
            <person name="Bason N."/>
            <person name="Bauser C."/>
            <person name="Beck A."/>
            <person name="Beverley S.M."/>
            <person name="Bianchettin G."/>
            <person name="Borzym K."/>
            <person name="Bothe G."/>
            <person name="Bruschi C.V."/>
            <person name="Collins M."/>
            <person name="Cadag E."/>
            <person name="Ciarloni L."/>
            <person name="Clayton C."/>
            <person name="Coulson R.M."/>
            <person name="Cronin A."/>
            <person name="Cruz A.K."/>
            <person name="Davies R.M."/>
            <person name="De Gaudenzi J."/>
            <person name="Dobson D.E."/>
            <person name="Duesterhoeft A."/>
            <person name="Fazelina G."/>
            <person name="Fosker N."/>
            <person name="Frasch A.C."/>
            <person name="Fraser A."/>
            <person name="Fuchs M."/>
            <person name="Gabel C."/>
            <person name="Goble A."/>
            <person name="Goffeau A."/>
            <person name="Harris D."/>
            <person name="Hertz-Fowler C."/>
            <person name="Hilbert H."/>
            <person name="Horn D."/>
            <person name="Huang Y."/>
            <person name="Klages S."/>
            <person name="Knights A."/>
            <person name="Kube M."/>
            <person name="Larke N."/>
            <person name="Litvin L."/>
            <person name="Lord A."/>
            <person name="Louie T."/>
            <person name="Marra M."/>
            <person name="Masuy D."/>
            <person name="Matthews K."/>
            <person name="Michaeli S."/>
            <person name="Mottram J.C."/>
            <person name="Muller-Auer S."/>
            <person name="Munden H."/>
            <person name="Nelson S."/>
            <person name="Norbertczak H."/>
            <person name="Oliver K."/>
            <person name="O'neil S."/>
            <person name="Pentony M."/>
            <person name="Pohl T.M."/>
            <person name="Price C."/>
            <person name="Purnelle B."/>
            <person name="Quail M.A."/>
            <person name="Rabbinowitsch E."/>
            <person name="Reinhardt R."/>
            <person name="Rieger M."/>
            <person name="Rinta J."/>
            <person name="Robben J."/>
            <person name="Robertson L."/>
            <person name="Ruiz J.C."/>
            <person name="Rutter S."/>
            <person name="Saunders D."/>
            <person name="Schafer M."/>
            <person name="Schein J."/>
            <person name="Schwartz D.C."/>
            <person name="Seeger K."/>
            <person name="Seyler A."/>
            <person name="Sharp S."/>
            <person name="Shin H."/>
            <person name="Sivam D."/>
            <person name="Squares R."/>
            <person name="Squares S."/>
            <person name="Tosato V."/>
            <person name="Vogt C."/>
            <person name="Volckaert G."/>
            <person name="Wambutt R."/>
            <person name="Warren T."/>
            <person name="Wedler H."/>
            <person name="Woodward J."/>
            <person name="Zhou S."/>
            <person name="Zimmermann W."/>
            <person name="Smith D.F."/>
            <person name="Blackwell J.M."/>
            <person name="Stuart K.D."/>
            <person name="Barrell B."/>
            <person name="Myler P.J."/>
        </authorList>
    </citation>
    <scope>NUCLEOTIDE SEQUENCE [LARGE SCALE GENOMIC DNA]</scope>
    <source>
        <strain evidence="7">MHOM/IL/81/Friedlin</strain>
    </source>
</reference>
<feature type="compositionally biased region" description="Low complexity" evidence="4">
    <location>
        <begin position="3154"/>
        <end position="3163"/>
    </location>
</feature>
<feature type="compositionally biased region" description="Polar residues" evidence="4">
    <location>
        <begin position="2866"/>
        <end position="2883"/>
    </location>
</feature>
<dbReference type="GeneID" id="12982671"/>
<dbReference type="NCBIfam" id="TIGR03804">
    <property type="entry name" value="para_beta_helix"/>
    <property type="match status" value="1"/>
</dbReference>
<keyword evidence="3" id="KW-0833">Ubl conjugation pathway</keyword>
<name>E9AD59_LEIMA</name>
<dbReference type="SMR" id="E9AD59"/>
<dbReference type="Proteomes" id="UP000000542">
    <property type="component" value="Chromosome 27"/>
</dbReference>
<dbReference type="InterPro" id="IPR022441">
    <property type="entry name" value="Para_beta_helix_rpt-2"/>
</dbReference>
<dbReference type="PANTHER" id="PTHR22990">
    <property type="entry name" value="F-BOX ONLY PROTEIN"/>
    <property type="match status" value="1"/>
</dbReference>
<comment type="pathway">
    <text evidence="1">Protein modification; protein ubiquitination.</text>
</comment>
<feature type="region of interest" description="Disordered" evidence="4">
    <location>
        <begin position="3137"/>
        <end position="3163"/>
    </location>
</feature>
<dbReference type="InterPro" id="IPR051550">
    <property type="entry name" value="SCF-Subunits/Alg-Epimerases"/>
</dbReference>